<organism evidence="1 2">
    <name type="scientific">Clonostachys byssicola</name>
    <dbReference type="NCBI Taxonomy" id="160290"/>
    <lineage>
        <taxon>Eukaryota</taxon>
        <taxon>Fungi</taxon>
        <taxon>Dikarya</taxon>
        <taxon>Ascomycota</taxon>
        <taxon>Pezizomycotina</taxon>
        <taxon>Sordariomycetes</taxon>
        <taxon>Hypocreomycetidae</taxon>
        <taxon>Hypocreales</taxon>
        <taxon>Bionectriaceae</taxon>
        <taxon>Clonostachys</taxon>
    </lineage>
</organism>
<keyword evidence="2" id="KW-1185">Reference proteome</keyword>
<name>A0A9N9UGZ3_9HYPO</name>
<evidence type="ECO:0000313" key="2">
    <source>
        <dbReference type="Proteomes" id="UP000754883"/>
    </source>
</evidence>
<dbReference type="AlphaFoldDB" id="A0A9N9UGZ3"/>
<dbReference type="InterPro" id="IPR036397">
    <property type="entry name" value="RNaseH_sf"/>
</dbReference>
<accession>A0A9N9UGZ3</accession>
<gene>
    <name evidence="1" type="ORF">CBYS24578_00010653</name>
</gene>
<sequence length="130" mass="14043">MDTNLSTQTLKHGENGPSTMTINSVKKLEGLRQALEGLPVKPPSIYLDAHGVAQDELISLQILVPPTGTLYLVDMKRLGTAALSTTADSSASLRSILESKSIPKVGFDIRAPSKLLFRDFNVSLDGMYDL</sequence>
<dbReference type="PANTHER" id="PTHR43040:SF1">
    <property type="entry name" value="RIBONUCLEASE D"/>
    <property type="match status" value="1"/>
</dbReference>
<dbReference type="Gene3D" id="3.30.420.10">
    <property type="entry name" value="Ribonuclease H-like superfamily/Ribonuclease H"/>
    <property type="match status" value="1"/>
</dbReference>
<dbReference type="EMBL" id="CABFNO020001443">
    <property type="protein sequence ID" value="CAG9988012.1"/>
    <property type="molecule type" value="Genomic_DNA"/>
</dbReference>
<dbReference type="OrthoDB" id="428177at2759"/>
<protein>
    <recommendedName>
        <fullName evidence="3">3'-5' exonuclease domain-containing protein</fullName>
    </recommendedName>
</protein>
<dbReference type="GO" id="GO:0003676">
    <property type="term" value="F:nucleic acid binding"/>
    <property type="evidence" value="ECO:0007669"/>
    <property type="project" value="InterPro"/>
</dbReference>
<dbReference type="InterPro" id="IPR012337">
    <property type="entry name" value="RNaseH-like_sf"/>
</dbReference>
<evidence type="ECO:0008006" key="3">
    <source>
        <dbReference type="Google" id="ProtNLM"/>
    </source>
</evidence>
<reference evidence="1 2" key="2">
    <citation type="submission" date="2021-10" db="EMBL/GenBank/DDBJ databases">
        <authorList>
            <person name="Piombo E."/>
        </authorList>
    </citation>
    <scope>NUCLEOTIDE SEQUENCE [LARGE SCALE GENOMIC DNA]</scope>
</reference>
<dbReference type="Proteomes" id="UP000754883">
    <property type="component" value="Unassembled WGS sequence"/>
</dbReference>
<comment type="caution">
    <text evidence="1">The sequence shown here is derived from an EMBL/GenBank/DDBJ whole genome shotgun (WGS) entry which is preliminary data.</text>
</comment>
<reference evidence="2" key="1">
    <citation type="submission" date="2019-06" db="EMBL/GenBank/DDBJ databases">
        <authorList>
            <person name="Broberg M."/>
        </authorList>
    </citation>
    <scope>NUCLEOTIDE SEQUENCE [LARGE SCALE GENOMIC DNA]</scope>
</reference>
<dbReference type="SUPFAM" id="SSF53098">
    <property type="entry name" value="Ribonuclease H-like"/>
    <property type="match status" value="1"/>
</dbReference>
<dbReference type="PANTHER" id="PTHR43040">
    <property type="entry name" value="RIBONUCLEASE D"/>
    <property type="match status" value="1"/>
</dbReference>
<proteinExistence type="predicted"/>
<evidence type="ECO:0000313" key="1">
    <source>
        <dbReference type="EMBL" id="CAG9988012.1"/>
    </source>
</evidence>